<dbReference type="Proteomes" id="UP000009149">
    <property type="component" value="Chromosome"/>
</dbReference>
<evidence type="ECO:0000313" key="2">
    <source>
        <dbReference type="EMBL" id="ACD84338.1"/>
    </source>
</evidence>
<accession>B3E0A9</accession>
<feature type="region of interest" description="Disordered" evidence="1">
    <location>
        <begin position="1"/>
        <end position="30"/>
    </location>
</feature>
<gene>
    <name evidence="2" type="ordered locus">Minf_2284</name>
</gene>
<dbReference type="KEGG" id="min:Minf_2284"/>
<dbReference type="EMBL" id="CP000975">
    <property type="protein sequence ID" value="ACD84338.1"/>
    <property type="molecule type" value="Genomic_DNA"/>
</dbReference>
<dbReference type="HOGENOM" id="CLU_3154737_0_0_0"/>
<sequence length="48" mass="5464">MEEKGKGHGSLERVKDAQVKAPCKAEKESNMKPTNLQLNLLWREQLLS</sequence>
<evidence type="ECO:0000313" key="3">
    <source>
        <dbReference type="Proteomes" id="UP000009149"/>
    </source>
</evidence>
<proteinExistence type="predicted"/>
<name>B3E0A9_METI4</name>
<reference evidence="2 3" key="1">
    <citation type="journal article" date="2008" name="Biol. Direct">
        <title>Complete genome sequence of the extremely acidophilic methanotroph isolate V4, Methylacidiphilum infernorum, a representative of the bacterial phylum Verrucomicrobia.</title>
        <authorList>
            <person name="Hou S."/>
            <person name="Makarova K.S."/>
            <person name="Saw J.H."/>
            <person name="Senin P."/>
            <person name="Ly B.V."/>
            <person name="Zhou Z."/>
            <person name="Ren Y."/>
            <person name="Wang J."/>
            <person name="Galperin M.Y."/>
            <person name="Omelchenko M.V."/>
            <person name="Wolf Y.I."/>
            <person name="Yutin N."/>
            <person name="Koonin E.V."/>
            <person name="Stott M.B."/>
            <person name="Mountain B.W."/>
            <person name="Crowe M.A."/>
            <person name="Smirnova A.V."/>
            <person name="Dunfield P.F."/>
            <person name="Feng L."/>
            <person name="Wang L."/>
            <person name="Alam M."/>
        </authorList>
    </citation>
    <scope>NUCLEOTIDE SEQUENCE [LARGE SCALE GENOMIC DNA]</scope>
    <source>
        <strain evidence="3">Isolate V4</strain>
    </source>
</reference>
<dbReference type="STRING" id="481448.Minf_2284"/>
<dbReference type="AlphaFoldDB" id="B3E0A9"/>
<evidence type="ECO:0000256" key="1">
    <source>
        <dbReference type="SAM" id="MobiDB-lite"/>
    </source>
</evidence>
<organism evidence="2 3">
    <name type="scientific">Methylacidiphilum infernorum (isolate V4)</name>
    <name type="common">Methylokorus infernorum (strain V4)</name>
    <dbReference type="NCBI Taxonomy" id="481448"/>
    <lineage>
        <taxon>Bacteria</taxon>
        <taxon>Pseudomonadati</taxon>
        <taxon>Verrucomicrobiota</taxon>
        <taxon>Methylacidiphilae</taxon>
        <taxon>Methylacidiphilales</taxon>
        <taxon>Methylacidiphilaceae</taxon>
        <taxon>Methylacidiphilum (ex Ratnadevi et al. 2023)</taxon>
    </lineage>
</organism>
<protein>
    <submittedName>
        <fullName evidence="2">Uncharacterized protein</fullName>
    </submittedName>
</protein>